<keyword evidence="10" id="KW-1185">Reference proteome</keyword>
<evidence type="ECO:0000256" key="1">
    <source>
        <dbReference type="ARBA" id="ARBA00004651"/>
    </source>
</evidence>
<gene>
    <name evidence="9" type="ORF">D5H75_19575</name>
</gene>
<dbReference type="GO" id="GO:0015293">
    <property type="term" value="F:symporter activity"/>
    <property type="evidence" value="ECO:0007669"/>
    <property type="project" value="UniProtKB-KW"/>
</dbReference>
<evidence type="ECO:0000256" key="5">
    <source>
        <dbReference type="ARBA" id="ARBA00022989"/>
    </source>
</evidence>
<feature type="compositionally biased region" description="Basic and acidic residues" evidence="7">
    <location>
        <begin position="437"/>
        <end position="446"/>
    </location>
</feature>
<dbReference type="InterPro" id="IPR001991">
    <property type="entry name" value="Na-dicarboxylate_symporter"/>
</dbReference>
<sequence length="446" mass="46864">MNLRVWKLPFWQQAVLALVLGAGVGAVIRPVFGDEAATDWLKPIGDVYVSLLKLVVVPLVFTAIVVSVGRLRNVGNVARLTLKTLGWFVITSAIAVAIGLATALILKPGTGVGKLAVETTEPETVTWVQVLKNLAPSNIVKAMAEGNVLGVVVFAAILGAALVAVGERGARLTALFEDFYAVMGKIVWWVVRLTPIGSFFLMAWVVGTYGPESLAPLAKFIVAIYIAGALMLLVGYPVLLRVFGRVSPVKFFRNSWPAMQFAFVSASSLGTLPITQRVTVERNGVDRSYASFAVPLGATIKFDGCGAIYPAVAAVFIAQYQGIELGLGQYLLIALAAVIGQLGTGGTPGPAIVALTLTLTTAGLPLEAIGYLIAIDRVIDMMRTMVNVTGQAVVPVLVARSDGLLDDAIFNAPPKALDEAPADTLDTPAGDAGQESGTKRKEPALA</sequence>
<dbReference type="EMBL" id="QZEY01000007">
    <property type="protein sequence ID" value="RJL31263.1"/>
    <property type="molecule type" value="Genomic_DNA"/>
</dbReference>
<keyword evidence="3" id="KW-1003">Cell membrane</keyword>
<dbReference type="PANTHER" id="PTHR42865:SF7">
    <property type="entry name" value="PROTON_GLUTAMATE-ASPARTATE SYMPORTER"/>
    <property type="match status" value="1"/>
</dbReference>
<evidence type="ECO:0000313" key="9">
    <source>
        <dbReference type="EMBL" id="RJL31263.1"/>
    </source>
</evidence>
<dbReference type="InterPro" id="IPR036458">
    <property type="entry name" value="Na:dicarbo_symporter_sf"/>
</dbReference>
<evidence type="ECO:0000256" key="3">
    <source>
        <dbReference type="ARBA" id="ARBA00022475"/>
    </source>
</evidence>
<feature type="transmembrane region" description="Helical" evidence="8">
    <location>
        <begin position="146"/>
        <end position="165"/>
    </location>
</feature>
<keyword evidence="2" id="KW-0813">Transport</keyword>
<dbReference type="Pfam" id="PF00375">
    <property type="entry name" value="SDF"/>
    <property type="match status" value="1"/>
</dbReference>
<evidence type="ECO:0000256" key="4">
    <source>
        <dbReference type="ARBA" id="ARBA00022692"/>
    </source>
</evidence>
<dbReference type="PANTHER" id="PTHR42865">
    <property type="entry name" value="PROTON/GLUTAMATE-ASPARTATE SYMPORTER"/>
    <property type="match status" value="1"/>
</dbReference>
<feature type="transmembrane region" description="Helical" evidence="8">
    <location>
        <begin position="327"/>
        <end position="345"/>
    </location>
</feature>
<dbReference type="GO" id="GO:0006835">
    <property type="term" value="P:dicarboxylic acid transport"/>
    <property type="evidence" value="ECO:0007669"/>
    <property type="project" value="TreeGrafter"/>
</dbReference>
<proteinExistence type="predicted"/>
<dbReference type="RefSeq" id="WP_119927948.1">
    <property type="nucleotide sequence ID" value="NZ_QZEY01000007.1"/>
</dbReference>
<dbReference type="OrthoDB" id="9766690at2"/>
<feature type="transmembrane region" description="Helical" evidence="8">
    <location>
        <begin position="186"/>
        <end position="206"/>
    </location>
</feature>
<dbReference type="PRINTS" id="PR00173">
    <property type="entry name" value="EDTRNSPORT"/>
</dbReference>
<dbReference type="GO" id="GO:0005886">
    <property type="term" value="C:plasma membrane"/>
    <property type="evidence" value="ECO:0007669"/>
    <property type="project" value="UniProtKB-SubCell"/>
</dbReference>
<evidence type="ECO:0000256" key="8">
    <source>
        <dbReference type="SAM" id="Phobius"/>
    </source>
</evidence>
<dbReference type="Proteomes" id="UP000265768">
    <property type="component" value="Unassembled WGS sequence"/>
</dbReference>
<feature type="transmembrane region" description="Helical" evidence="8">
    <location>
        <begin position="218"/>
        <end position="243"/>
    </location>
</feature>
<keyword evidence="6 8" id="KW-0472">Membrane</keyword>
<organism evidence="9 10">
    <name type="scientific">Bailinhaonella thermotolerans</name>
    <dbReference type="NCBI Taxonomy" id="1070861"/>
    <lineage>
        <taxon>Bacteria</taxon>
        <taxon>Bacillati</taxon>
        <taxon>Actinomycetota</taxon>
        <taxon>Actinomycetes</taxon>
        <taxon>Streptosporangiales</taxon>
        <taxon>Streptosporangiaceae</taxon>
        <taxon>Bailinhaonella</taxon>
    </lineage>
</organism>
<dbReference type="SUPFAM" id="SSF118215">
    <property type="entry name" value="Proton glutamate symport protein"/>
    <property type="match status" value="1"/>
</dbReference>
<comment type="subcellular location">
    <subcellularLocation>
        <location evidence="1">Cell membrane</location>
        <topology evidence="1">Multi-pass membrane protein</topology>
    </subcellularLocation>
</comment>
<evidence type="ECO:0000313" key="10">
    <source>
        <dbReference type="Proteomes" id="UP000265768"/>
    </source>
</evidence>
<feature type="transmembrane region" description="Helical" evidence="8">
    <location>
        <begin position="49"/>
        <end position="72"/>
    </location>
</feature>
<accession>A0A3A4AZJ3</accession>
<reference evidence="9 10" key="1">
    <citation type="submission" date="2018-09" db="EMBL/GenBank/DDBJ databases">
        <title>YIM 75507 draft genome.</title>
        <authorList>
            <person name="Tang S."/>
            <person name="Feng Y."/>
        </authorList>
    </citation>
    <scope>NUCLEOTIDE SEQUENCE [LARGE SCALE GENOMIC DNA]</scope>
    <source>
        <strain evidence="9 10">YIM 75507</strain>
    </source>
</reference>
<name>A0A3A4AZJ3_9ACTN</name>
<keyword evidence="5 8" id="KW-1133">Transmembrane helix</keyword>
<comment type="caution">
    <text evidence="9">The sequence shown here is derived from an EMBL/GenBank/DDBJ whole genome shotgun (WGS) entry which is preliminary data.</text>
</comment>
<feature type="transmembrane region" description="Helical" evidence="8">
    <location>
        <begin position="84"/>
        <end position="106"/>
    </location>
</feature>
<protein>
    <submittedName>
        <fullName evidence="9">Dicarboxylate/amino acid:cation symporter</fullName>
    </submittedName>
</protein>
<evidence type="ECO:0000256" key="7">
    <source>
        <dbReference type="SAM" id="MobiDB-lite"/>
    </source>
</evidence>
<evidence type="ECO:0000256" key="6">
    <source>
        <dbReference type="ARBA" id="ARBA00023136"/>
    </source>
</evidence>
<dbReference type="AlphaFoldDB" id="A0A3A4AZJ3"/>
<dbReference type="Gene3D" id="1.10.3860.10">
    <property type="entry name" value="Sodium:dicarboxylate symporter"/>
    <property type="match status" value="1"/>
</dbReference>
<feature type="region of interest" description="Disordered" evidence="7">
    <location>
        <begin position="417"/>
        <end position="446"/>
    </location>
</feature>
<evidence type="ECO:0000256" key="2">
    <source>
        <dbReference type="ARBA" id="ARBA00022448"/>
    </source>
</evidence>
<keyword evidence="4 8" id="KW-0812">Transmembrane</keyword>
<feature type="transmembrane region" description="Helical" evidence="8">
    <location>
        <begin position="351"/>
        <end position="375"/>
    </location>
</feature>